<dbReference type="Proteomes" id="UP000645612">
    <property type="component" value="Unassembled WGS sequence"/>
</dbReference>
<dbReference type="Proteomes" id="UP000250416">
    <property type="component" value="Unassembled WGS sequence"/>
</dbReference>
<protein>
    <submittedName>
        <fullName evidence="2">Uncharacterized protein</fullName>
    </submittedName>
</protein>
<evidence type="ECO:0000256" key="1">
    <source>
        <dbReference type="SAM" id="SignalP"/>
    </source>
</evidence>
<reference evidence="3 4" key="1">
    <citation type="submission" date="2018-06" db="EMBL/GenBank/DDBJ databases">
        <authorList>
            <consortium name="Pathogen Informatics"/>
            <person name="Doyle S."/>
        </authorList>
    </citation>
    <scope>NUCLEOTIDE SEQUENCE [LARGE SCALE GENOMIC DNA]</scope>
    <source>
        <strain evidence="3 4">NCTC10661</strain>
    </source>
</reference>
<dbReference type="EMBL" id="UARD01000054">
    <property type="protein sequence ID" value="SQA59167.1"/>
    <property type="molecule type" value="Genomic_DNA"/>
</dbReference>
<gene>
    <name evidence="2" type="ORF">JAO13_03080</name>
    <name evidence="3" type="ORF">NCTC10661_06556</name>
</gene>
<dbReference type="NCBIfam" id="NF040554">
    <property type="entry name" value="mini_HHHH"/>
    <property type="match status" value="1"/>
</dbReference>
<accession>A0A1I0J3W4</accession>
<proteinExistence type="predicted"/>
<sequence length="45" mass="5102">MKTLLKSLAVAALAAAVLVPAIAEAHPHRVCHFDHHHHRMCRWVR</sequence>
<dbReference type="AlphaFoldDB" id="A0A2X2PXA5"/>
<evidence type="ECO:0000313" key="3">
    <source>
        <dbReference type="EMBL" id="SQA59167.1"/>
    </source>
</evidence>
<evidence type="ECO:0000313" key="5">
    <source>
        <dbReference type="Proteomes" id="UP000645612"/>
    </source>
</evidence>
<dbReference type="EMBL" id="JAEDXG010000002">
    <property type="protein sequence ID" value="MBH9695430.1"/>
    <property type="molecule type" value="Genomic_DNA"/>
</dbReference>
<dbReference type="GeneID" id="59733130"/>
<feature type="signal peptide" evidence="1">
    <location>
        <begin position="1"/>
        <end position="25"/>
    </location>
</feature>
<evidence type="ECO:0000313" key="2">
    <source>
        <dbReference type="EMBL" id="MBH9695430.1"/>
    </source>
</evidence>
<name>A0A2X2PXA5_BURCE</name>
<organism evidence="2 5">
    <name type="scientific">Burkholderia cepacia</name>
    <name type="common">Pseudomonas cepacia</name>
    <dbReference type="NCBI Taxonomy" id="292"/>
    <lineage>
        <taxon>Bacteria</taxon>
        <taxon>Pseudomonadati</taxon>
        <taxon>Pseudomonadota</taxon>
        <taxon>Betaproteobacteria</taxon>
        <taxon>Burkholderiales</taxon>
        <taxon>Burkholderiaceae</taxon>
        <taxon>Burkholderia</taxon>
        <taxon>Burkholderia cepacia complex</taxon>
    </lineage>
</organism>
<accession>A0A2X2PXA5</accession>
<feature type="chain" id="PRO_5041127839" evidence="1">
    <location>
        <begin position="26"/>
        <end position="45"/>
    </location>
</feature>
<evidence type="ECO:0000313" key="4">
    <source>
        <dbReference type="Proteomes" id="UP000250416"/>
    </source>
</evidence>
<reference evidence="2" key="2">
    <citation type="submission" date="2020-12" db="EMBL/GenBank/DDBJ databases">
        <title>Burkholderia cepacia complex in Mexico.</title>
        <authorList>
            <person name="Estrada P."/>
        </authorList>
    </citation>
    <scope>NUCLEOTIDE SEQUENCE</scope>
    <source>
        <strain evidence="2">871</strain>
    </source>
</reference>
<dbReference type="RefSeq" id="WP_021163599.1">
    <property type="nucleotide sequence ID" value="NZ_BCNU01000004.1"/>
</dbReference>
<comment type="caution">
    <text evidence="2">The sequence shown here is derived from an EMBL/GenBank/DDBJ whole genome shotgun (WGS) entry which is preliminary data.</text>
</comment>
<keyword evidence="1" id="KW-0732">Signal</keyword>